<proteinExistence type="predicted"/>
<feature type="region of interest" description="Disordered" evidence="1">
    <location>
        <begin position="47"/>
        <end position="95"/>
    </location>
</feature>
<evidence type="ECO:0000313" key="2">
    <source>
        <dbReference type="EMBL" id="GIY74799.1"/>
    </source>
</evidence>
<dbReference type="Proteomes" id="UP001054837">
    <property type="component" value="Unassembled WGS sequence"/>
</dbReference>
<feature type="compositionally biased region" description="Pro residues" evidence="1">
    <location>
        <begin position="84"/>
        <end position="95"/>
    </location>
</feature>
<organism evidence="2 3">
    <name type="scientific">Caerostris darwini</name>
    <dbReference type="NCBI Taxonomy" id="1538125"/>
    <lineage>
        <taxon>Eukaryota</taxon>
        <taxon>Metazoa</taxon>
        <taxon>Ecdysozoa</taxon>
        <taxon>Arthropoda</taxon>
        <taxon>Chelicerata</taxon>
        <taxon>Arachnida</taxon>
        <taxon>Araneae</taxon>
        <taxon>Araneomorphae</taxon>
        <taxon>Entelegynae</taxon>
        <taxon>Araneoidea</taxon>
        <taxon>Araneidae</taxon>
        <taxon>Caerostris</taxon>
    </lineage>
</organism>
<reference evidence="2 3" key="1">
    <citation type="submission" date="2021-06" db="EMBL/GenBank/DDBJ databases">
        <title>Caerostris darwini draft genome.</title>
        <authorList>
            <person name="Kono N."/>
            <person name="Arakawa K."/>
        </authorList>
    </citation>
    <scope>NUCLEOTIDE SEQUENCE [LARGE SCALE GENOMIC DNA]</scope>
</reference>
<name>A0AAV4VXX0_9ARAC</name>
<dbReference type="EMBL" id="BPLQ01013789">
    <property type="protein sequence ID" value="GIY74799.1"/>
    <property type="molecule type" value="Genomic_DNA"/>
</dbReference>
<feature type="compositionally biased region" description="Polar residues" evidence="1">
    <location>
        <begin position="47"/>
        <end position="67"/>
    </location>
</feature>
<protein>
    <submittedName>
        <fullName evidence="2">Uncharacterized protein</fullName>
    </submittedName>
</protein>
<dbReference type="AlphaFoldDB" id="A0AAV4VXX0"/>
<sequence>MIYTSCFIIHRITVPDAYTITALPSTLWPPLSKKFLPNISLQSSKFANEPSTSNGFNTVQAHTSDFSSDPGANIPTVSACPPLHYGPPPPPPIDP</sequence>
<gene>
    <name evidence="2" type="ORF">CDAR_609401</name>
</gene>
<evidence type="ECO:0000313" key="3">
    <source>
        <dbReference type="Proteomes" id="UP001054837"/>
    </source>
</evidence>
<evidence type="ECO:0000256" key="1">
    <source>
        <dbReference type="SAM" id="MobiDB-lite"/>
    </source>
</evidence>
<comment type="caution">
    <text evidence="2">The sequence shown here is derived from an EMBL/GenBank/DDBJ whole genome shotgun (WGS) entry which is preliminary data.</text>
</comment>
<accession>A0AAV4VXX0</accession>
<keyword evidence="3" id="KW-1185">Reference proteome</keyword>